<dbReference type="InterPro" id="IPR030048">
    <property type="entry name" value="SurE"/>
</dbReference>
<evidence type="ECO:0000313" key="6">
    <source>
        <dbReference type="EMBL" id="KAJ6440729.1"/>
    </source>
</evidence>
<dbReference type="AlphaFoldDB" id="A0AB34FNQ9"/>
<keyword evidence="2" id="KW-0479">Metal-binding</keyword>
<evidence type="ECO:0000259" key="5">
    <source>
        <dbReference type="Pfam" id="PF01975"/>
    </source>
</evidence>
<evidence type="ECO:0000256" key="2">
    <source>
        <dbReference type="ARBA" id="ARBA00022723"/>
    </source>
</evidence>
<feature type="signal peptide" evidence="4">
    <location>
        <begin position="1"/>
        <end position="19"/>
    </location>
</feature>
<evidence type="ECO:0000313" key="7">
    <source>
        <dbReference type="Proteomes" id="UP001163105"/>
    </source>
</evidence>
<dbReference type="InterPro" id="IPR002828">
    <property type="entry name" value="SurE-like_Pase/nucleotidase"/>
</dbReference>
<dbReference type="Gene3D" id="3.40.1210.10">
    <property type="entry name" value="Survival protein SurE-like phosphatase/nucleotidase"/>
    <property type="match status" value="1"/>
</dbReference>
<keyword evidence="7" id="KW-1185">Reference proteome</keyword>
<dbReference type="EMBL" id="JAQHRD010000005">
    <property type="protein sequence ID" value="KAJ6440729.1"/>
    <property type="molecule type" value="Genomic_DNA"/>
</dbReference>
<keyword evidence="4" id="KW-0732">Signal</keyword>
<dbReference type="GO" id="GO:0008483">
    <property type="term" value="F:transaminase activity"/>
    <property type="evidence" value="ECO:0007669"/>
    <property type="project" value="UniProtKB-KW"/>
</dbReference>
<dbReference type="Pfam" id="PF01975">
    <property type="entry name" value="SurE"/>
    <property type="match status" value="1"/>
</dbReference>
<gene>
    <name evidence="6" type="ORF">O9K51_06520</name>
</gene>
<dbReference type="SUPFAM" id="SSF64167">
    <property type="entry name" value="SurE-like"/>
    <property type="match status" value="1"/>
</dbReference>
<evidence type="ECO:0000256" key="3">
    <source>
        <dbReference type="ARBA" id="ARBA00022801"/>
    </source>
</evidence>
<keyword evidence="6" id="KW-0032">Aminotransferase</keyword>
<keyword evidence="6" id="KW-0808">Transferase</keyword>
<dbReference type="GO" id="GO:0008252">
    <property type="term" value="F:nucleotidase activity"/>
    <property type="evidence" value="ECO:0007669"/>
    <property type="project" value="InterPro"/>
</dbReference>
<protein>
    <submittedName>
        <fullName evidence="6">Bifunctional dethiobiotin synthetase/7,8-diamino-pelargonic acid aminotransferase, mitochondrial</fullName>
    </submittedName>
</protein>
<dbReference type="GO" id="GO:0046872">
    <property type="term" value="F:metal ion binding"/>
    <property type="evidence" value="ECO:0007669"/>
    <property type="project" value="UniProtKB-KW"/>
</dbReference>
<dbReference type="Proteomes" id="UP001163105">
    <property type="component" value="Unassembled WGS sequence"/>
</dbReference>
<feature type="chain" id="PRO_5044341546" evidence="4">
    <location>
        <begin position="20"/>
        <end position="329"/>
    </location>
</feature>
<comment type="similarity">
    <text evidence="1">Belongs to the SurE nucleotidase family.</text>
</comment>
<comment type="caution">
    <text evidence="6">The sequence shown here is derived from an EMBL/GenBank/DDBJ whole genome shotgun (WGS) entry which is preliminary data.</text>
</comment>
<reference evidence="6" key="1">
    <citation type="submission" date="2023-01" db="EMBL/GenBank/DDBJ databases">
        <title>The growth and conidiation of Purpureocillium lavendulum are regulated by nitrogen source and histone H3K14 acetylation.</title>
        <authorList>
            <person name="Tang P."/>
            <person name="Han J."/>
            <person name="Zhang C."/>
            <person name="Tang P."/>
            <person name="Qi F."/>
            <person name="Zhang K."/>
            <person name="Liang L."/>
        </authorList>
    </citation>
    <scope>NUCLEOTIDE SEQUENCE</scope>
    <source>
        <strain evidence="6">YMF1.00683</strain>
    </source>
</reference>
<accession>A0AB34FNQ9</accession>
<feature type="domain" description="Survival protein SurE-like phosphatase/nucleotidase" evidence="5">
    <location>
        <begin position="38"/>
        <end position="248"/>
    </location>
</feature>
<keyword evidence="3" id="KW-0378">Hydrolase</keyword>
<proteinExistence type="inferred from homology"/>
<sequence>MKPFFATAIAFWTLNFAEGIGFFRKTQDTVKPPERAYILQSNDDGWAELNIRLLNDALIAKGHHVFLCAPAEDKSGWGPKDPIWPEPPIRSKPCHYNSCPADTGENHGFNETRSDLCWVNSYARSAVRIGLRTYAKRHWGEDRWADLVVTGPNVGTNLGHVVQWSSTCQAAIFAAAQDIPAIAFSVADNQHHAWNVQPVPEANRVYAELAAMITQKIIDGGKPYLRYQVFVNVNFPKSDTKNNRCTKVSDFKFIFTRMEETEKKKPDVAWCGTRKLPVEKHVVHRQDGCFVSITPGSIGSRTMGDTGNQKDVLNRLKSILSCLPPEKSS</sequence>
<dbReference type="InterPro" id="IPR036523">
    <property type="entry name" value="SurE-like_sf"/>
</dbReference>
<evidence type="ECO:0000256" key="1">
    <source>
        <dbReference type="ARBA" id="ARBA00011062"/>
    </source>
</evidence>
<name>A0AB34FNQ9_9HYPO</name>
<dbReference type="PANTHER" id="PTHR30457">
    <property type="entry name" value="5'-NUCLEOTIDASE SURE"/>
    <property type="match status" value="1"/>
</dbReference>
<organism evidence="6 7">
    <name type="scientific">Purpureocillium lavendulum</name>
    <dbReference type="NCBI Taxonomy" id="1247861"/>
    <lineage>
        <taxon>Eukaryota</taxon>
        <taxon>Fungi</taxon>
        <taxon>Dikarya</taxon>
        <taxon>Ascomycota</taxon>
        <taxon>Pezizomycotina</taxon>
        <taxon>Sordariomycetes</taxon>
        <taxon>Hypocreomycetidae</taxon>
        <taxon>Hypocreales</taxon>
        <taxon>Ophiocordycipitaceae</taxon>
        <taxon>Purpureocillium</taxon>
    </lineage>
</organism>
<dbReference type="PANTHER" id="PTHR30457:SF0">
    <property type="entry name" value="PHOSPHATASE, PUTATIVE (AFU_ORTHOLOGUE AFUA_4G01070)-RELATED"/>
    <property type="match status" value="1"/>
</dbReference>
<evidence type="ECO:0000256" key="4">
    <source>
        <dbReference type="SAM" id="SignalP"/>
    </source>
</evidence>